<comment type="caution">
    <text evidence="1">The sequence shown here is derived from an EMBL/GenBank/DDBJ whole genome shotgun (WGS) entry which is preliminary data.</text>
</comment>
<sequence length="167" mass="18307">MWLGGGTGGGAKTAFVRYFCRKCAPNVRKINPKVTPQEAASIAQGLYQVIKQHGPLTVSNTWNHAKSQCNIVFILQSSFGDGWEGVVLVLEGFDLSGGWVIWKEMVEGASKMRWPMKEVTVIAGRSNGCDVEVRHGSNPSSYRVRSSSLQPIATTNRVLLLIITSKR</sequence>
<reference evidence="1 2" key="1">
    <citation type="journal article" date="2018" name="Proc. Natl. Acad. Sci. U.S.A.">
        <title>Draft genome sequence of Camellia sinensis var. sinensis provides insights into the evolution of the tea genome and tea quality.</title>
        <authorList>
            <person name="Wei C."/>
            <person name="Yang H."/>
            <person name="Wang S."/>
            <person name="Zhao J."/>
            <person name="Liu C."/>
            <person name="Gao L."/>
            <person name="Xia E."/>
            <person name="Lu Y."/>
            <person name="Tai Y."/>
            <person name="She G."/>
            <person name="Sun J."/>
            <person name="Cao H."/>
            <person name="Tong W."/>
            <person name="Gao Q."/>
            <person name="Li Y."/>
            <person name="Deng W."/>
            <person name="Jiang X."/>
            <person name="Wang W."/>
            <person name="Chen Q."/>
            <person name="Zhang S."/>
            <person name="Li H."/>
            <person name="Wu J."/>
            <person name="Wang P."/>
            <person name="Li P."/>
            <person name="Shi C."/>
            <person name="Zheng F."/>
            <person name="Jian J."/>
            <person name="Huang B."/>
            <person name="Shan D."/>
            <person name="Shi M."/>
            <person name="Fang C."/>
            <person name="Yue Y."/>
            <person name="Li F."/>
            <person name="Li D."/>
            <person name="Wei S."/>
            <person name="Han B."/>
            <person name="Jiang C."/>
            <person name="Yin Y."/>
            <person name="Xia T."/>
            <person name="Zhang Z."/>
            <person name="Bennetzen J.L."/>
            <person name="Zhao S."/>
            <person name="Wan X."/>
        </authorList>
    </citation>
    <scope>NUCLEOTIDE SEQUENCE [LARGE SCALE GENOMIC DNA]</scope>
    <source>
        <strain evidence="2">cv. Shuchazao</strain>
        <tissue evidence="1">Leaf</tissue>
    </source>
</reference>
<proteinExistence type="predicted"/>
<dbReference type="AlphaFoldDB" id="A0A4S4EW91"/>
<name>A0A4S4EW91_CAMSN</name>
<evidence type="ECO:0000313" key="2">
    <source>
        <dbReference type="Proteomes" id="UP000306102"/>
    </source>
</evidence>
<gene>
    <name evidence="1" type="ORF">TEA_001002</name>
</gene>
<keyword evidence="2" id="KW-1185">Reference proteome</keyword>
<protein>
    <submittedName>
        <fullName evidence="1">Uncharacterized protein</fullName>
    </submittedName>
</protein>
<evidence type="ECO:0000313" key="1">
    <source>
        <dbReference type="EMBL" id="THG20646.1"/>
    </source>
</evidence>
<accession>A0A4S4EW91</accession>
<dbReference type="EMBL" id="SDRB02001791">
    <property type="protein sequence ID" value="THG20646.1"/>
    <property type="molecule type" value="Genomic_DNA"/>
</dbReference>
<organism evidence="1 2">
    <name type="scientific">Camellia sinensis var. sinensis</name>
    <name type="common">China tea</name>
    <dbReference type="NCBI Taxonomy" id="542762"/>
    <lineage>
        <taxon>Eukaryota</taxon>
        <taxon>Viridiplantae</taxon>
        <taxon>Streptophyta</taxon>
        <taxon>Embryophyta</taxon>
        <taxon>Tracheophyta</taxon>
        <taxon>Spermatophyta</taxon>
        <taxon>Magnoliopsida</taxon>
        <taxon>eudicotyledons</taxon>
        <taxon>Gunneridae</taxon>
        <taxon>Pentapetalae</taxon>
        <taxon>asterids</taxon>
        <taxon>Ericales</taxon>
        <taxon>Theaceae</taxon>
        <taxon>Camellia</taxon>
    </lineage>
</organism>
<dbReference type="PANTHER" id="PTHR35110">
    <property type="entry name" value="EXPRESSED PROTEIN"/>
    <property type="match status" value="1"/>
</dbReference>
<dbReference type="PANTHER" id="PTHR35110:SF1">
    <property type="entry name" value="EXPRESSED PROTEIN"/>
    <property type="match status" value="1"/>
</dbReference>
<dbReference type="Proteomes" id="UP000306102">
    <property type="component" value="Unassembled WGS sequence"/>
</dbReference>